<evidence type="ECO:0000313" key="3">
    <source>
        <dbReference type="Proteomes" id="UP001056384"/>
    </source>
</evidence>
<gene>
    <name evidence="2" type="ORF">Slin15195_G052530</name>
</gene>
<name>A0A9Q9AMB0_9PEZI</name>
<reference evidence="2" key="1">
    <citation type="submission" date="2022-06" db="EMBL/GenBank/DDBJ databases">
        <title>Complete genome sequences of two strains of the flax pathogen Septoria linicola.</title>
        <authorList>
            <person name="Lapalu N."/>
            <person name="Simon A."/>
            <person name="Demenou B."/>
            <person name="Paumier D."/>
            <person name="Guillot M.-P."/>
            <person name="Gout L."/>
            <person name="Valade R."/>
        </authorList>
    </citation>
    <scope>NUCLEOTIDE SEQUENCE</scope>
    <source>
        <strain evidence="2">SE15195</strain>
    </source>
</reference>
<evidence type="ECO:0000256" key="1">
    <source>
        <dbReference type="SAM" id="SignalP"/>
    </source>
</evidence>
<organism evidence="2 3">
    <name type="scientific">Septoria linicola</name>
    <dbReference type="NCBI Taxonomy" id="215465"/>
    <lineage>
        <taxon>Eukaryota</taxon>
        <taxon>Fungi</taxon>
        <taxon>Dikarya</taxon>
        <taxon>Ascomycota</taxon>
        <taxon>Pezizomycotina</taxon>
        <taxon>Dothideomycetes</taxon>
        <taxon>Dothideomycetidae</taxon>
        <taxon>Mycosphaerellales</taxon>
        <taxon>Mycosphaerellaceae</taxon>
        <taxon>Septoria</taxon>
    </lineage>
</organism>
<keyword evidence="1" id="KW-0732">Signal</keyword>
<accession>A0A9Q9AMB0</accession>
<dbReference type="Proteomes" id="UP001056384">
    <property type="component" value="Chromosome 4"/>
</dbReference>
<dbReference type="AlphaFoldDB" id="A0A9Q9AMB0"/>
<protein>
    <submittedName>
        <fullName evidence="2">Uncharacterized protein</fullName>
    </submittedName>
</protein>
<feature type="chain" id="PRO_5040484784" evidence="1">
    <location>
        <begin position="21"/>
        <end position="157"/>
    </location>
</feature>
<keyword evidence="3" id="KW-1185">Reference proteome</keyword>
<feature type="signal peptide" evidence="1">
    <location>
        <begin position="1"/>
        <end position="20"/>
    </location>
</feature>
<proteinExistence type="predicted"/>
<dbReference type="EMBL" id="CP099421">
    <property type="protein sequence ID" value="USW51934.1"/>
    <property type="molecule type" value="Genomic_DNA"/>
</dbReference>
<evidence type="ECO:0000313" key="2">
    <source>
        <dbReference type="EMBL" id="USW51934.1"/>
    </source>
</evidence>
<sequence>MRVSLIVIAAIGLNAAAGLAGRRCLSYEDAIFAPLMTDAQCAIANAINDPIYDAIDDPVYNAIYNPINNTLHNAFHNTFHDAFHNSVHYAIYHAIYYTIHGNLQVLMLINRALLTSPPDPFNDSKHHYYKLSRPSADLWYPYHDHPDFELLARNTYF</sequence>